<keyword evidence="7" id="KW-1185">Reference proteome</keyword>
<dbReference type="CDD" id="cd00400">
    <property type="entry name" value="Voltage_gated_ClC"/>
    <property type="match status" value="1"/>
</dbReference>
<dbReference type="GO" id="GO:0016020">
    <property type="term" value="C:membrane"/>
    <property type="evidence" value="ECO:0007669"/>
    <property type="project" value="UniProtKB-SubCell"/>
</dbReference>
<feature type="transmembrane region" description="Helical" evidence="5">
    <location>
        <begin position="51"/>
        <end position="73"/>
    </location>
</feature>
<evidence type="ECO:0000256" key="2">
    <source>
        <dbReference type="ARBA" id="ARBA00022692"/>
    </source>
</evidence>
<reference evidence="6" key="2">
    <citation type="submission" date="2019-03" db="EMBL/GenBank/DDBJ databases">
        <authorList>
            <person name="Chen S.-C."/>
            <person name="Wu S.-Y."/>
            <person name="Lai M.-C."/>
        </authorList>
    </citation>
    <scope>NUCLEOTIDE SEQUENCE</scope>
    <source>
        <strain evidence="6">ML15</strain>
    </source>
</reference>
<evidence type="ECO:0000313" key="7">
    <source>
        <dbReference type="Proteomes" id="UP000826709"/>
    </source>
</evidence>
<feature type="transmembrane region" description="Helical" evidence="5">
    <location>
        <begin position="285"/>
        <end position="304"/>
    </location>
</feature>
<gene>
    <name evidence="6" type="ORF">E2N92_01115</name>
</gene>
<protein>
    <submittedName>
        <fullName evidence="6">Chloride channel protein</fullName>
    </submittedName>
</protein>
<dbReference type="Pfam" id="PF00654">
    <property type="entry name" value="Voltage_CLC"/>
    <property type="match status" value="1"/>
</dbReference>
<feature type="transmembrane region" description="Helical" evidence="5">
    <location>
        <begin position="15"/>
        <end position="39"/>
    </location>
</feature>
<feature type="transmembrane region" description="Helical" evidence="5">
    <location>
        <begin position="255"/>
        <end position="273"/>
    </location>
</feature>
<dbReference type="PANTHER" id="PTHR43427">
    <property type="entry name" value="CHLORIDE CHANNEL PROTEIN CLC-E"/>
    <property type="match status" value="1"/>
</dbReference>
<accession>A0A8G0ZZU3</accession>
<feature type="transmembrane region" description="Helical" evidence="5">
    <location>
        <begin position="143"/>
        <end position="164"/>
    </location>
</feature>
<keyword evidence="2 5" id="KW-0812">Transmembrane</keyword>
<dbReference type="KEGG" id="mfk:E2N92_01115"/>
<dbReference type="PANTHER" id="PTHR43427:SF12">
    <property type="entry name" value="CHLORIDE TRANSPORTER"/>
    <property type="match status" value="1"/>
</dbReference>
<dbReference type="AlphaFoldDB" id="A0A8G0ZZU3"/>
<dbReference type="Gene3D" id="1.10.3080.10">
    <property type="entry name" value="Clc chloride channel"/>
    <property type="match status" value="2"/>
</dbReference>
<name>A0A8G0ZZU3_9EURY</name>
<evidence type="ECO:0000256" key="5">
    <source>
        <dbReference type="SAM" id="Phobius"/>
    </source>
</evidence>
<dbReference type="InterPro" id="IPR050368">
    <property type="entry name" value="ClC-type_chloride_channel"/>
</dbReference>
<dbReference type="RefSeq" id="WP_220681864.1">
    <property type="nucleotide sequence ID" value="NZ_CP037968.1"/>
</dbReference>
<dbReference type="Proteomes" id="UP000826709">
    <property type="component" value="Chromosome"/>
</dbReference>
<evidence type="ECO:0000256" key="3">
    <source>
        <dbReference type="ARBA" id="ARBA00022989"/>
    </source>
</evidence>
<dbReference type="InterPro" id="IPR001807">
    <property type="entry name" value="ClC"/>
</dbReference>
<reference evidence="6" key="1">
    <citation type="journal article" date="2005" name="Int. J. Syst. Evol. Microbiol.">
        <title>Methanofollis formosanus sp. nov., isolated from a fish pond.</title>
        <authorList>
            <person name="Wu S.Y."/>
            <person name="Chen S.C."/>
            <person name="Lai M.C."/>
        </authorList>
    </citation>
    <scope>NUCLEOTIDE SEQUENCE</scope>
    <source>
        <strain evidence="6">ML15</strain>
    </source>
</reference>
<proteinExistence type="predicted"/>
<dbReference type="GO" id="GO:0015108">
    <property type="term" value="F:chloride transmembrane transporter activity"/>
    <property type="evidence" value="ECO:0007669"/>
    <property type="project" value="InterPro"/>
</dbReference>
<dbReference type="OrthoDB" id="350518at2157"/>
<feature type="transmembrane region" description="Helical" evidence="5">
    <location>
        <begin position="184"/>
        <end position="208"/>
    </location>
</feature>
<comment type="subcellular location">
    <subcellularLocation>
        <location evidence="1">Membrane</location>
        <topology evidence="1">Multi-pass membrane protein</topology>
    </subcellularLocation>
</comment>
<keyword evidence="3 5" id="KW-1133">Transmembrane helix</keyword>
<dbReference type="InterPro" id="IPR014743">
    <property type="entry name" value="Cl-channel_core"/>
</dbReference>
<organism evidence="6 7">
    <name type="scientific">Methanofollis formosanus</name>
    <dbReference type="NCBI Taxonomy" id="299308"/>
    <lineage>
        <taxon>Archaea</taxon>
        <taxon>Methanobacteriati</taxon>
        <taxon>Methanobacteriota</taxon>
        <taxon>Stenosarchaea group</taxon>
        <taxon>Methanomicrobia</taxon>
        <taxon>Methanomicrobiales</taxon>
        <taxon>Methanomicrobiaceae</taxon>
        <taxon>Methanofollis</taxon>
    </lineage>
</organism>
<evidence type="ECO:0000256" key="1">
    <source>
        <dbReference type="ARBA" id="ARBA00004141"/>
    </source>
</evidence>
<feature type="transmembrane region" description="Helical" evidence="5">
    <location>
        <begin position="333"/>
        <end position="359"/>
    </location>
</feature>
<dbReference type="EMBL" id="CP037968">
    <property type="protein sequence ID" value="QYZ78128.1"/>
    <property type="molecule type" value="Genomic_DNA"/>
</dbReference>
<feature type="transmembrane region" description="Helical" evidence="5">
    <location>
        <begin position="220"/>
        <end position="243"/>
    </location>
</feature>
<keyword evidence="4 5" id="KW-0472">Membrane</keyword>
<evidence type="ECO:0000313" key="6">
    <source>
        <dbReference type="EMBL" id="QYZ78128.1"/>
    </source>
</evidence>
<evidence type="ECO:0000256" key="4">
    <source>
        <dbReference type="ARBA" id="ARBA00023136"/>
    </source>
</evidence>
<dbReference type="SUPFAM" id="SSF81340">
    <property type="entry name" value="Clc chloride channel"/>
    <property type="match status" value="1"/>
</dbReference>
<sequence>MPPDDPAAFGHTLRFALAAVLLAVAAAGAMVLFLAVQYGGVALIWPESPPVPYFTLLLTTAGGLAVGLCLHLFGDHVGLLQETLATFEKTGRFEPQYLPAGLLTIYLSLVSGASLGPEVAAVDMGGGMGTRLGDRVAALKDRVRDLSTVGFLGCLVGFAIYLLLTGPPGALYPVPPYTFVAVDLLYAAVLGLVGAAAGVGFIYSYHLFARLTAPLADRPLLRGLLGGLGLGILGTLAPLVLFSGQTEFRTVLAEGAAMGAVMLLGIVAAKILASTWCMATVFKGGPVFPLFFAGGTLGMAASLLAPGVPIALAVPAAMAGMTVAVLKMPSVVLVLLAMVFLQWDIVPAVVVATLVGYAATRGVVLIEKG</sequence>